<dbReference type="GO" id="GO:0006355">
    <property type="term" value="P:regulation of DNA-templated transcription"/>
    <property type="evidence" value="ECO:0007669"/>
    <property type="project" value="InterPro"/>
</dbReference>
<reference evidence="2 3" key="1">
    <citation type="submission" date="2018-03" db="EMBL/GenBank/DDBJ databases">
        <title>Genomic Encyclopedia of Archaeal and Bacterial Type Strains, Phase II (KMG-II): from individual species to whole genera.</title>
        <authorList>
            <person name="Goeker M."/>
        </authorList>
    </citation>
    <scope>NUCLEOTIDE SEQUENCE [LARGE SCALE GENOMIC DNA]</scope>
    <source>
        <strain evidence="2 3">DSM 101533</strain>
    </source>
</reference>
<protein>
    <submittedName>
        <fullName evidence="2">Crp-like helix-turn-helix protein</fullName>
    </submittedName>
</protein>
<comment type="caution">
    <text evidence="2">The sequence shown here is derived from an EMBL/GenBank/DDBJ whole genome shotgun (WGS) entry which is preliminary data.</text>
</comment>
<dbReference type="GO" id="GO:0003677">
    <property type="term" value="F:DNA binding"/>
    <property type="evidence" value="ECO:0007669"/>
    <property type="project" value="InterPro"/>
</dbReference>
<evidence type="ECO:0000313" key="3">
    <source>
        <dbReference type="Proteomes" id="UP000238007"/>
    </source>
</evidence>
<dbReference type="InterPro" id="IPR036390">
    <property type="entry name" value="WH_DNA-bd_sf"/>
</dbReference>
<keyword evidence="3" id="KW-1185">Reference proteome</keyword>
<organism evidence="2 3">
    <name type="scientific">Yoonia maritima</name>
    <dbReference type="NCBI Taxonomy" id="1435347"/>
    <lineage>
        <taxon>Bacteria</taxon>
        <taxon>Pseudomonadati</taxon>
        <taxon>Pseudomonadota</taxon>
        <taxon>Alphaproteobacteria</taxon>
        <taxon>Rhodobacterales</taxon>
        <taxon>Paracoccaceae</taxon>
        <taxon>Yoonia</taxon>
    </lineage>
</organism>
<feature type="domain" description="HTH crp-type" evidence="1">
    <location>
        <begin position="1"/>
        <end position="53"/>
    </location>
</feature>
<dbReference type="Gene3D" id="1.10.10.10">
    <property type="entry name" value="Winged helix-like DNA-binding domain superfamily/Winged helix DNA-binding domain"/>
    <property type="match status" value="1"/>
</dbReference>
<dbReference type="InterPro" id="IPR036388">
    <property type="entry name" value="WH-like_DNA-bd_sf"/>
</dbReference>
<dbReference type="Proteomes" id="UP000238007">
    <property type="component" value="Unassembled WGS sequence"/>
</dbReference>
<evidence type="ECO:0000313" key="2">
    <source>
        <dbReference type="EMBL" id="PRY80560.1"/>
    </source>
</evidence>
<dbReference type="SUPFAM" id="SSF46785">
    <property type="entry name" value="Winged helix' DNA-binding domain"/>
    <property type="match status" value="1"/>
</dbReference>
<sequence length="64" mass="7335">MESKESYACPLNQYLMAQALGLSAIHVNRVLRQLRDAGLATIRDEQVTFDNYERLVEFADFVLT</sequence>
<dbReference type="InterPro" id="IPR012318">
    <property type="entry name" value="HTH_CRP"/>
</dbReference>
<dbReference type="PROSITE" id="PS51063">
    <property type="entry name" value="HTH_CRP_2"/>
    <property type="match status" value="1"/>
</dbReference>
<dbReference type="EMBL" id="PVTP01000001">
    <property type="protein sequence ID" value="PRY80560.1"/>
    <property type="molecule type" value="Genomic_DNA"/>
</dbReference>
<gene>
    <name evidence="2" type="ORF">CLV80_101415</name>
</gene>
<proteinExistence type="predicted"/>
<evidence type="ECO:0000259" key="1">
    <source>
        <dbReference type="PROSITE" id="PS51063"/>
    </source>
</evidence>
<dbReference type="AlphaFoldDB" id="A0A2T0W518"/>
<accession>A0A2T0W518</accession>
<dbReference type="Pfam" id="PF13545">
    <property type="entry name" value="HTH_Crp_2"/>
    <property type="match status" value="1"/>
</dbReference>
<name>A0A2T0W518_9RHOB</name>